<dbReference type="SUPFAM" id="SSF81901">
    <property type="entry name" value="HCP-like"/>
    <property type="match status" value="1"/>
</dbReference>
<dbReference type="PANTHER" id="PTHR10098:SF108">
    <property type="entry name" value="TETRATRICOPEPTIDE REPEAT PROTEIN 28"/>
    <property type="match status" value="1"/>
</dbReference>
<dbReference type="SMART" id="SM00028">
    <property type="entry name" value="TPR"/>
    <property type="match status" value="9"/>
</dbReference>
<dbReference type="PROSITE" id="PS50005">
    <property type="entry name" value="TPR"/>
    <property type="match status" value="1"/>
</dbReference>
<organism evidence="4 5">
    <name type="scientific">Anabaena cylindrica (strain ATCC 27899 / PCC 7122)</name>
    <dbReference type="NCBI Taxonomy" id="272123"/>
    <lineage>
        <taxon>Bacteria</taxon>
        <taxon>Bacillati</taxon>
        <taxon>Cyanobacteriota</taxon>
        <taxon>Cyanophyceae</taxon>
        <taxon>Nostocales</taxon>
        <taxon>Nostocaceae</taxon>
        <taxon>Anabaena</taxon>
    </lineage>
</organism>
<dbReference type="STRING" id="272123.Anacy_2542"/>
<protein>
    <submittedName>
        <fullName evidence="4">Tetratricopeptide TPR_1 repeat-containing protein</fullName>
    </submittedName>
</protein>
<dbReference type="PATRIC" id="fig|272123.3.peg.2767"/>
<dbReference type="Pfam" id="PF12770">
    <property type="entry name" value="CHAT"/>
    <property type="match status" value="1"/>
</dbReference>
<feature type="coiled-coil region" evidence="2">
    <location>
        <begin position="667"/>
        <end position="709"/>
    </location>
</feature>
<dbReference type="Proteomes" id="UP000010474">
    <property type="component" value="Chromosome"/>
</dbReference>
<keyword evidence="5" id="KW-1185">Reference proteome</keyword>
<dbReference type="EMBL" id="CP003659">
    <property type="protein sequence ID" value="AFZ57986.1"/>
    <property type="molecule type" value="Genomic_DNA"/>
</dbReference>
<dbReference type="SMART" id="SM00671">
    <property type="entry name" value="SEL1"/>
    <property type="match status" value="7"/>
</dbReference>
<dbReference type="PANTHER" id="PTHR10098">
    <property type="entry name" value="RAPSYN-RELATED"/>
    <property type="match status" value="1"/>
</dbReference>
<dbReference type="KEGG" id="acy:Anacy_2542"/>
<dbReference type="InterPro" id="IPR019734">
    <property type="entry name" value="TPR_rpt"/>
</dbReference>
<dbReference type="InterPro" id="IPR024983">
    <property type="entry name" value="CHAT_dom"/>
</dbReference>
<feature type="repeat" description="TPR" evidence="1">
    <location>
        <begin position="563"/>
        <end position="596"/>
    </location>
</feature>
<evidence type="ECO:0000313" key="4">
    <source>
        <dbReference type="EMBL" id="AFZ57986.1"/>
    </source>
</evidence>
<keyword evidence="2" id="KW-0175">Coiled coil</keyword>
<reference evidence="5" key="1">
    <citation type="journal article" date="2013" name="Proc. Natl. Acad. Sci. U.S.A.">
        <title>Improving the coverage of the cyanobacterial phylum using diversity-driven genome sequencing.</title>
        <authorList>
            <person name="Shih P.M."/>
            <person name="Wu D."/>
            <person name="Latifi A."/>
            <person name="Axen S.D."/>
            <person name="Fewer D.P."/>
            <person name="Talla E."/>
            <person name="Calteau A."/>
            <person name="Cai F."/>
            <person name="Tandeau de Marsac N."/>
            <person name="Rippka R."/>
            <person name="Herdman M."/>
            <person name="Sivonen K."/>
            <person name="Coursin T."/>
            <person name="Laurent T."/>
            <person name="Goodwin L."/>
            <person name="Nolan M."/>
            <person name="Davenport K.W."/>
            <person name="Han C.S."/>
            <person name="Rubin E.M."/>
            <person name="Eisen J.A."/>
            <person name="Woyke T."/>
            <person name="Gugger M."/>
            <person name="Kerfeld C.A."/>
        </authorList>
    </citation>
    <scope>NUCLEOTIDE SEQUENCE [LARGE SCALE GENOMIC DNA]</scope>
    <source>
        <strain evidence="5">ATCC 27899 / PCC 7122</strain>
    </source>
</reference>
<feature type="domain" description="CHAT" evidence="3">
    <location>
        <begin position="793"/>
        <end position="1097"/>
    </location>
</feature>
<dbReference type="Gene3D" id="1.25.40.10">
    <property type="entry name" value="Tetratricopeptide repeat domain"/>
    <property type="match status" value="4"/>
</dbReference>
<keyword evidence="1" id="KW-0802">TPR repeat</keyword>
<accession>K9ZFL8</accession>
<dbReference type="eggNOG" id="COG4995">
    <property type="taxonomic scope" value="Bacteria"/>
</dbReference>
<dbReference type="HOGENOM" id="CLU_003728_15_1_3"/>
<name>K9ZFL8_ANACC</name>
<dbReference type="InterPro" id="IPR006597">
    <property type="entry name" value="Sel1-like"/>
</dbReference>
<evidence type="ECO:0000256" key="1">
    <source>
        <dbReference type="PROSITE-ProRule" id="PRU00339"/>
    </source>
</evidence>
<dbReference type="RefSeq" id="WP_015214621.1">
    <property type="nucleotide sequence ID" value="NC_019771.1"/>
</dbReference>
<gene>
    <name evidence="4" type="ordered locus">Anacy_2542</name>
</gene>
<evidence type="ECO:0000256" key="2">
    <source>
        <dbReference type="SAM" id="Coils"/>
    </source>
</evidence>
<sequence length="1099" mass="124721">MDEKRLQAYQQLIQQLLSCPSQEEAEIILAANTELLDAGFLQVVVGVAGMFTQQGKENTANWFIALASQLSQALNIPLDTNTPEAEIETHSQCLLEVLQATAESQGNPQVVYSLLAANTDKLNLTFAQLLRAWATKALEEKPDMAENIAEIIFRFSSLIQQFPLGNKANNMEIGITGHEIALTIYTRQTSAKNWAITQNNLGIAYLYRIRGDKAENLENAIAAFTQALEVRTRTDVPVDWAMTQNNLGTAYLYRIRGDKAENLENAINAYKKALEVRTRNDFPVDWADTQNNLGIAYFDRIKGDKAENLENAIAAFTQALEVRTRTDFPVDWAMTQNHLGNAYFNRIRGDKAENLENAINAYKKALEVRTRSDFPEKWAMTQNNLGNAYSERIKGDKAENLENAINAYKKALEVRTRSDFPKKWAMTQNNLGAAYADRIRGDKAKNLENAINAYKKALEVRTRSDFPVDWADTQNNLGAAYADRIRGDKAENLENAINAYKKALEVRTRSDFPVDWADTQNNLGIAYWDRIRGDKAENLENAIAAYTQALEVRTRTDFPQNNAEILLNLGRLYQESQQFNLAYDTFKSAIATIEDLRGEIISGEESKRKQAEKWNKLFRRMVEVCLALGRETEAITYIERSKTRNLVEQIFNRDLKTIFPSNVVIQLEQLRDEIASGQNLLQTGKAENAISLAQHLQKLRQQRQKFQDEYLPIGSSFKFTSLEKIVDQETTIIEWYIATNKIFAFVIQPGGKEMRIWRSSSADFDALFDWDNKYVNDYKQKKAAWKDQLDQNLQNLAEILHLEEILNLVPSECEKLILIPHLFLHLFPLHALPVKNSYLMDLFPQGVGYVPSCQLLQQLQLRQYNDFQSLFAMQTPTEDLYEKDLGAVAAIKRQFNQSYVLKKDKAKESAIIPVTENLIQANNLFFFCHGGFNANSPLESGLQLADEVLTLADIIAHIKLENCRLVTLAACETGMIDGDNISDEYIGLPSGFLLAGSTNVVSSLWTVSATATALLMVKFYEELKHQNNIVLALQTAQKWLRDTSITDFKQWLQKSSLTFAYQSEISKYFDIIEQKNGENYQPFSLPVYWSAFCCIGKGV</sequence>
<dbReference type="eggNOG" id="COG0457">
    <property type="taxonomic scope" value="Bacteria"/>
</dbReference>
<evidence type="ECO:0000259" key="3">
    <source>
        <dbReference type="Pfam" id="PF12770"/>
    </source>
</evidence>
<dbReference type="SUPFAM" id="SSF48452">
    <property type="entry name" value="TPR-like"/>
    <property type="match status" value="2"/>
</dbReference>
<proteinExistence type="predicted"/>
<dbReference type="AlphaFoldDB" id="K9ZFL8"/>
<dbReference type="Pfam" id="PF13374">
    <property type="entry name" value="TPR_10"/>
    <property type="match status" value="5"/>
</dbReference>
<evidence type="ECO:0000313" key="5">
    <source>
        <dbReference type="Proteomes" id="UP000010474"/>
    </source>
</evidence>
<dbReference type="InterPro" id="IPR011990">
    <property type="entry name" value="TPR-like_helical_dom_sf"/>
</dbReference>